<dbReference type="PROSITE" id="PS50043">
    <property type="entry name" value="HTH_LUXR_2"/>
    <property type="match status" value="1"/>
</dbReference>
<dbReference type="InterPro" id="IPR005143">
    <property type="entry name" value="TF_LuxR_autoind-bd_dom"/>
</dbReference>
<dbReference type="PRINTS" id="PR00038">
    <property type="entry name" value="HTHLUXR"/>
</dbReference>
<dbReference type="Proteomes" id="UP001172791">
    <property type="component" value="Unassembled WGS sequence"/>
</dbReference>
<evidence type="ECO:0000259" key="5">
    <source>
        <dbReference type="PROSITE" id="PS50043"/>
    </source>
</evidence>
<evidence type="ECO:0000313" key="7">
    <source>
        <dbReference type="EMBL" id="MDN4580888.1"/>
    </source>
</evidence>
<gene>
    <name evidence="6" type="ORF">DBA34_21300</name>
    <name evidence="7" type="ORF">DBB29_22545</name>
</gene>
<dbReference type="InterPro" id="IPR016032">
    <property type="entry name" value="Sig_transdc_resp-reg_C-effctor"/>
</dbReference>
<dbReference type="InterPro" id="IPR000792">
    <property type="entry name" value="Tscrpt_reg_LuxR_C"/>
</dbReference>
<evidence type="ECO:0000256" key="2">
    <source>
        <dbReference type="ARBA" id="ARBA00023125"/>
    </source>
</evidence>
<evidence type="ECO:0000313" key="9">
    <source>
        <dbReference type="Proteomes" id="UP001172791"/>
    </source>
</evidence>
<evidence type="ECO:0000313" key="8">
    <source>
        <dbReference type="Proteomes" id="UP001172788"/>
    </source>
</evidence>
<dbReference type="SUPFAM" id="SSF75516">
    <property type="entry name" value="Pheromone-binding domain of LuxR-like quorum-sensing transcription factors"/>
    <property type="match status" value="1"/>
</dbReference>
<evidence type="ECO:0000256" key="1">
    <source>
        <dbReference type="ARBA" id="ARBA00023015"/>
    </source>
</evidence>
<dbReference type="CDD" id="cd06170">
    <property type="entry name" value="LuxR_C_like"/>
    <property type="match status" value="1"/>
</dbReference>
<dbReference type="Gene3D" id="3.30.450.80">
    <property type="entry name" value="Transcription factor LuxR-like, autoinducer-binding domain"/>
    <property type="match status" value="1"/>
</dbReference>
<dbReference type="Pfam" id="PF03472">
    <property type="entry name" value="Autoind_bind"/>
    <property type="match status" value="1"/>
</dbReference>
<dbReference type="GO" id="GO:0006355">
    <property type="term" value="P:regulation of DNA-templated transcription"/>
    <property type="evidence" value="ECO:0007669"/>
    <property type="project" value="InterPro"/>
</dbReference>
<keyword evidence="1" id="KW-0805">Transcription regulation</keyword>
<reference evidence="6" key="1">
    <citation type="submission" date="2018-04" db="EMBL/GenBank/DDBJ databases">
        <authorList>
            <person name="Jy Z."/>
        </authorList>
    </citation>
    <scope>NUCLEOTIDE SEQUENCE</scope>
    <source>
        <strain evidence="7">AS13</strain>
        <strain evidence="6">LA18</strain>
    </source>
</reference>
<dbReference type="PANTHER" id="PTHR44688:SF16">
    <property type="entry name" value="DNA-BINDING TRANSCRIPTIONAL ACTIVATOR DEVR_DOSR"/>
    <property type="match status" value="1"/>
</dbReference>
<dbReference type="Gene3D" id="1.10.10.10">
    <property type="entry name" value="Winged helix-like DNA-binding domain superfamily/Winged helix DNA-binding domain"/>
    <property type="match status" value="1"/>
</dbReference>
<dbReference type="InterPro" id="IPR036388">
    <property type="entry name" value="WH-like_DNA-bd_sf"/>
</dbReference>
<proteinExistence type="predicted"/>
<feature type="domain" description="HTH luxR-type" evidence="5">
    <location>
        <begin position="246"/>
        <end position="311"/>
    </location>
</feature>
<evidence type="ECO:0000256" key="3">
    <source>
        <dbReference type="ARBA" id="ARBA00023163"/>
    </source>
</evidence>
<dbReference type="PANTHER" id="PTHR44688">
    <property type="entry name" value="DNA-BINDING TRANSCRIPTIONAL ACTIVATOR DEVR_DOSR"/>
    <property type="match status" value="1"/>
</dbReference>
<keyword evidence="2" id="KW-0238">DNA-binding</keyword>
<name>A0AAW7MTH4_9BURK</name>
<dbReference type="EMBL" id="QAIC01000042">
    <property type="protein sequence ID" value="MDN4575786.1"/>
    <property type="molecule type" value="Genomic_DNA"/>
</dbReference>
<keyword evidence="8" id="KW-1185">Reference proteome</keyword>
<evidence type="ECO:0000256" key="4">
    <source>
        <dbReference type="SAM" id="MobiDB-lite"/>
    </source>
</evidence>
<feature type="compositionally biased region" description="Basic and acidic residues" evidence="4">
    <location>
        <begin position="45"/>
        <end position="55"/>
    </location>
</feature>
<dbReference type="SMART" id="SM00421">
    <property type="entry name" value="HTH_LUXR"/>
    <property type="match status" value="1"/>
</dbReference>
<dbReference type="AlphaFoldDB" id="A0AAW7MTH4"/>
<dbReference type="EMBL" id="QAID01000045">
    <property type="protein sequence ID" value="MDN4580888.1"/>
    <property type="molecule type" value="Genomic_DNA"/>
</dbReference>
<keyword evidence="3" id="KW-0804">Transcription</keyword>
<protein>
    <recommendedName>
        <fullName evidence="5">HTH luxR-type domain-containing protein</fullName>
    </recommendedName>
</protein>
<accession>A0AAW7MTH4</accession>
<sequence length="339" mass="37286">MRDSSDIRQPSIRHHGARATLCRALRRRAAAAARRMRAGPSATLDARDDTTRAKTETCSPPRHAMRATRCVTPRSFADGLSALRSATDFEALCALLQTLCGSLSHRYFSYRGHFPLPGGKRATPRLGNLPQAWQAHYDAQRYANVDPVLARASRQLTPVEWTPALYTSPDARRLLREQRAAGMRYGVTYPVFTPSGASGMLSLSSTRPPPCYGRALGAPAWKPHAGALLAMHVHEAVWRIVQRDAVHHGAPVLTPRERECLRWVARGKTSWEIGRILTLSEHGVVFHLRSVMRKFDVSSRHRAAKLASDYGLLDDFAGGGSPVIGSAPQDRRASCIAST</sequence>
<dbReference type="GO" id="GO:0003677">
    <property type="term" value="F:DNA binding"/>
    <property type="evidence" value="ECO:0007669"/>
    <property type="project" value="UniProtKB-KW"/>
</dbReference>
<evidence type="ECO:0000313" key="6">
    <source>
        <dbReference type="EMBL" id="MDN4575786.1"/>
    </source>
</evidence>
<feature type="region of interest" description="Disordered" evidence="4">
    <location>
        <begin position="34"/>
        <end position="65"/>
    </location>
</feature>
<dbReference type="SUPFAM" id="SSF46894">
    <property type="entry name" value="C-terminal effector domain of the bipartite response regulators"/>
    <property type="match status" value="1"/>
</dbReference>
<dbReference type="Proteomes" id="UP001172788">
    <property type="component" value="Unassembled WGS sequence"/>
</dbReference>
<organism evidence="6 9">
    <name type="scientific">Pandoraea cepalis</name>
    <dbReference type="NCBI Taxonomy" id="2508294"/>
    <lineage>
        <taxon>Bacteria</taxon>
        <taxon>Pseudomonadati</taxon>
        <taxon>Pseudomonadota</taxon>
        <taxon>Betaproteobacteria</taxon>
        <taxon>Burkholderiales</taxon>
        <taxon>Burkholderiaceae</taxon>
        <taxon>Pandoraea</taxon>
    </lineage>
</organism>
<comment type="caution">
    <text evidence="6">The sequence shown here is derived from an EMBL/GenBank/DDBJ whole genome shotgun (WGS) entry which is preliminary data.</text>
</comment>
<dbReference type="InterPro" id="IPR036693">
    <property type="entry name" value="TF_LuxR_autoind-bd_dom_sf"/>
</dbReference>
<dbReference type="Pfam" id="PF00196">
    <property type="entry name" value="GerE"/>
    <property type="match status" value="1"/>
</dbReference>